<keyword evidence="1" id="KW-0175">Coiled coil</keyword>
<feature type="compositionally biased region" description="Low complexity" evidence="2">
    <location>
        <begin position="230"/>
        <end position="243"/>
    </location>
</feature>
<feature type="region of interest" description="Disordered" evidence="2">
    <location>
        <begin position="1"/>
        <end position="136"/>
    </location>
</feature>
<evidence type="ECO:0000256" key="2">
    <source>
        <dbReference type="SAM" id="MobiDB-lite"/>
    </source>
</evidence>
<feature type="compositionally biased region" description="Basic and acidic residues" evidence="2">
    <location>
        <begin position="202"/>
        <end position="211"/>
    </location>
</feature>
<feature type="compositionally biased region" description="Polar residues" evidence="2">
    <location>
        <begin position="143"/>
        <end position="158"/>
    </location>
</feature>
<feature type="compositionally biased region" description="Low complexity" evidence="2">
    <location>
        <begin position="269"/>
        <end position="286"/>
    </location>
</feature>
<gene>
    <name evidence="3" type="ORF">BDW59DRAFT_148644</name>
</gene>
<feature type="region of interest" description="Disordered" evidence="2">
    <location>
        <begin position="558"/>
        <end position="591"/>
    </location>
</feature>
<comment type="caution">
    <text evidence="3">The sequence shown here is derived from an EMBL/GenBank/DDBJ whole genome shotgun (WGS) entry which is preliminary data.</text>
</comment>
<dbReference type="EMBL" id="JBFXLS010000052">
    <property type="protein sequence ID" value="KAL2823463.1"/>
    <property type="molecule type" value="Genomic_DNA"/>
</dbReference>
<dbReference type="PANTHER" id="PTHR38701:SF1">
    <property type="entry name" value="UP-REGULATED DURING SEPTATION PROTEIN 1 DOMAIN-CONTAINING PROTEIN"/>
    <property type="match status" value="1"/>
</dbReference>
<sequence length="591" mass="63844">MTFDKQNNGHIAKPFTPTLSAAFTRSTKSPLTPKLANSSIRAPKRLAPSDHSASTTPSRQGPEPSHLYENITPRSGSRSSRRDGPILSPDSTPANGIPSPQSFIQPSQLQGPNTRVYRTDRSPGRMGGTLEPSRTARAKTLTADLNTLSRPPSSTEIPSASPMFFHASDARSVSSSSDADTRSRISGKSASPATFLYANGQEEARASDDRARRRSSGLSRPAVVARPTASPRLKSPKLSPSSRFSDIIPLHSVPQLDDSPDIPSPDIPSPDIRSSVHSPPLSSLLPRPVPVISHTKASSLDTGRGIPQQTLKEGLRPSPIIISTSEAVVENPLASNIPAFRPRVFSNGSTTSLDSQVDGLQSPVKSDHAGSGPVLSARVERKILDLEISNSSLLAINRTLEREMRKQNAELRRFRRLSRSGRLSVAPSRSVSGNLSIPSEVDEGASEVSLNSSHDEMPDVSDEESTLDESSLGPDSGPDDNARQKDQDEERFLTDLAKHQDLLADSQRMNQSLKRCLNWTEELIKEAKKALEYNVHVSDIQLGGRVLNPDEITEFGESGRGLLATSVMPSPETELPNLDDLDDQEEDSPSS</sequence>
<evidence type="ECO:0000313" key="3">
    <source>
        <dbReference type="EMBL" id="KAL2823463.1"/>
    </source>
</evidence>
<feature type="compositionally biased region" description="Acidic residues" evidence="2">
    <location>
        <begin position="458"/>
        <end position="467"/>
    </location>
</feature>
<evidence type="ECO:0000256" key="1">
    <source>
        <dbReference type="SAM" id="Coils"/>
    </source>
</evidence>
<dbReference type="PANTHER" id="PTHR38701">
    <property type="entry name" value="CHROMOSOME 8, WHOLE GENOME SHOTGUN SEQUENCE"/>
    <property type="match status" value="1"/>
</dbReference>
<feature type="compositionally biased region" description="Polar residues" evidence="2">
    <location>
        <begin position="17"/>
        <end position="40"/>
    </location>
</feature>
<name>A0ABR4I6T4_9EURO</name>
<feature type="coiled-coil region" evidence="1">
    <location>
        <begin position="390"/>
        <end position="417"/>
    </location>
</feature>
<feature type="compositionally biased region" description="Polar residues" evidence="2">
    <location>
        <begin position="89"/>
        <end position="113"/>
    </location>
</feature>
<feature type="region of interest" description="Disordered" evidence="2">
    <location>
        <begin position="172"/>
        <end position="289"/>
    </location>
</feature>
<feature type="region of interest" description="Disordered" evidence="2">
    <location>
        <begin position="423"/>
        <end position="486"/>
    </location>
</feature>
<evidence type="ECO:0000313" key="4">
    <source>
        <dbReference type="Proteomes" id="UP001610335"/>
    </source>
</evidence>
<dbReference type="Proteomes" id="UP001610335">
    <property type="component" value="Unassembled WGS sequence"/>
</dbReference>
<proteinExistence type="predicted"/>
<feature type="region of interest" description="Disordered" evidence="2">
    <location>
        <begin position="352"/>
        <end position="372"/>
    </location>
</feature>
<feature type="compositionally biased region" description="Acidic residues" evidence="2">
    <location>
        <begin position="577"/>
        <end position="591"/>
    </location>
</feature>
<feature type="region of interest" description="Disordered" evidence="2">
    <location>
        <begin position="142"/>
        <end position="161"/>
    </location>
</feature>
<feature type="compositionally biased region" description="Polar residues" evidence="2">
    <location>
        <begin position="427"/>
        <end position="437"/>
    </location>
</feature>
<keyword evidence="4" id="KW-1185">Reference proteome</keyword>
<reference evidence="3 4" key="1">
    <citation type="submission" date="2024-07" db="EMBL/GenBank/DDBJ databases">
        <title>Section-level genome sequencing and comparative genomics of Aspergillus sections Usti and Cavernicolus.</title>
        <authorList>
            <consortium name="Lawrence Berkeley National Laboratory"/>
            <person name="Nybo J.L."/>
            <person name="Vesth T.C."/>
            <person name="Theobald S."/>
            <person name="Frisvad J.C."/>
            <person name="Larsen T.O."/>
            <person name="Kjaerboelling I."/>
            <person name="Rothschild-Mancinelli K."/>
            <person name="Lyhne E.K."/>
            <person name="Kogle M.E."/>
            <person name="Barry K."/>
            <person name="Clum A."/>
            <person name="Na H."/>
            <person name="Ledsgaard L."/>
            <person name="Lin J."/>
            <person name="Lipzen A."/>
            <person name="Kuo A."/>
            <person name="Riley R."/>
            <person name="Mondo S."/>
            <person name="LaButti K."/>
            <person name="Haridas S."/>
            <person name="Pangalinan J."/>
            <person name="Salamov A.A."/>
            <person name="Simmons B.A."/>
            <person name="Magnuson J.K."/>
            <person name="Chen J."/>
            <person name="Drula E."/>
            <person name="Henrissat B."/>
            <person name="Wiebenga A."/>
            <person name="Lubbers R.J."/>
            <person name="Gomes A.C."/>
            <person name="Makela M.R."/>
            <person name="Stajich J."/>
            <person name="Grigoriev I.V."/>
            <person name="Mortensen U.H."/>
            <person name="De vries R.P."/>
            <person name="Baker S.E."/>
            <person name="Andersen M.R."/>
        </authorList>
    </citation>
    <scope>NUCLEOTIDE SEQUENCE [LARGE SCALE GENOMIC DNA]</scope>
    <source>
        <strain evidence="3 4">CBS 600.67</strain>
    </source>
</reference>
<organism evidence="3 4">
    <name type="scientific">Aspergillus cavernicola</name>
    <dbReference type="NCBI Taxonomy" id="176166"/>
    <lineage>
        <taxon>Eukaryota</taxon>
        <taxon>Fungi</taxon>
        <taxon>Dikarya</taxon>
        <taxon>Ascomycota</taxon>
        <taxon>Pezizomycotina</taxon>
        <taxon>Eurotiomycetes</taxon>
        <taxon>Eurotiomycetidae</taxon>
        <taxon>Eurotiales</taxon>
        <taxon>Aspergillaceae</taxon>
        <taxon>Aspergillus</taxon>
        <taxon>Aspergillus subgen. Nidulantes</taxon>
    </lineage>
</organism>
<accession>A0ABR4I6T4</accession>
<protein>
    <submittedName>
        <fullName evidence="3">Uncharacterized protein</fullName>
    </submittedName>
</protein>